<proteinExistence type="predicted"/>
<sequence length="217" mass="23683">MSVDGAAASASFGRMARLLSAAPLTSTISELERELNGADRDEACRILGDTEFSAALIEDALTVRERVGVIDTLIHAAAIAQVLPRVLEPGEVVTKRPSLGAGNDPGRAYDLETSLRVAEFKLASWKGRDSMRQRGLFADVVGLSMDTTGRRRQVYVVGERPVRFLGHSLRNAKKTVAKAALRVREWPGLTENITVSEYTRQAGVEVIDLRDLLPDLR</sequence>
<evidence type="ECO:0000313" key="2">
    <source>
        <dbReference type="Proteomes" id="UP001500368"/>
    </source>
</evidence>
<protein>
    <submittedName>
        <fullName evidence="1">Uncharacterized protein</fullName>
    </submittedName>
</protein>
<comment type="caution">
    <text evidence="1">The sequence shown here is derived from an EMBL/GenBank/DDBJ whole genome shotgun (WGS) entry which is preliminary data.</text>
</comment>
<accession>A0ABP9FUS8</accession>
<keyword evidence="2" id="KW-1185">Reference proteome</keyword>
<organism evidence="1 2">
    <name type="scientific">Nesterenkonia rhizosphaerae</name>
    <dbReference type="NCBI Taxonomy" id="1348272"/>
    <lineage>
        <taxon>Bacteria</taxon>
        <taxon>Bacillati</taxon>
        <taxon>Actinomycetota</taxon>
        <taxon>Actinomycetes</taxon>
        <taxon>Micrococcales</taxon>
        <taxon>Micrococcaceae</taxon>
        <taxon>Nesterenkonia</taxon>
    </lineage>
</organism>
<dbReference type="Proteomes" id="UP001500368">
    <property type="component" value="Unassembled WGS sequence"/>
</dbReference>
<reference evidence="2" key="1">
    <citation type="journal article" date="2019" name="Int. J. Syst. Evol. Microbiol.">
        <title>The Global Catalogue of Microorganisms (GCM) 10K type strain sequencing project: providing services to taxonomists for standard genome sequencing and annotation.</title>
        <authorList>
            <consortium name="The Broad Institute Genomics Platform"/>
            <consortium name="The Broad Institute Genome Sequencing Center for Infectious Disease"/>
            <person name="Wu L."/>
            <person name="Ma J."/>
        </authorList>
    </citation>
    <scope>NUCLEOTIDE SEQUENCE [LARGE SCALE GENOMIC DNA]</scope>
    <source>
        <strain evidence="2">JCM 19129</strain>
    </source>
</reference>
<dbReference type="EMBL" id="BAABLW010000007">
    <property type="protein sequence ID" value="GAA4918264.1"/>
    <property type="molecule type" value="Genomic_DNA"/>
</dbReference>
<gene>
    <name evidence="1" type="ORF">GCM10025790_12310</name>
</gene>
<name>A0ABP9FUS8_9MICC</name>
<evidence type="ECO:0000313" key="1">
    <source>
        <dbReference type="EMBL" id="GAA4918264.1"/>
    </source>
</evidence>